<keyword evidence="2" id="KW-1185">Reference proteome</keyword>
<organism evidence="1 2">
    <name type="scientific">Aquamicrobium soli</name>
    <dbReference type="NCBI Taxonomy" id="1811518"/>
    <lineage>
        <taxon>Bacteria</taxon>
        <taxon>Pseudomonadati</taxon>
        <taxon>Pseudomonadota</taxon>
        <taxon>Alphaproteobacteria</taxon>
        <taxon>Hyphomicrobiales</taxon>
        <taxon>Phyllobacteriaceae</taxon>
        <taxon>Aquamicrobium</taxon>
    </lineage>
</organism>
<proteinExistence type="predicted"/>
<dbReference type="Proteomes" id="UP001595583">
    <property type="component" value="Unassembled WGS sequence"/>
</dbReference>
<evidence type="ECO:0000313" key="1">
    <source>
        <dbReference type="EMBL" id="MFC3206412.1"/>
    </source>
</evidence>
<gene>
    <name evidence="1" type="ORF">ACFOHJ_09345</name>
</gene>
<comment type="caution">
    <text evidence="1">The sequence shown here is derived from an EMBL/GenBank/DDBJ whole genome shotgun (WGS) entry which is preliminary data.</text>
</comment>
<dbReference type="EMBL" id="JBHRTK010000011">
    <property type="protein sequence ID" value="MFC3206412.1"/>
    <property type="molecule type" value="Genomic_DNA"/>
</dbReference>
<evidence type="ECO:0000313" key="2">
    <source>
        <dbReference type="Proteomes" id="UP001595583"/>
    </source>
</evidence>
<accession>A0ABV7KGV2</accession>
<name>A0ABV7KGV2_9HYPH</name>
<evidence type="ECO:0008006" key="3">
    <source>
        <dbReference type="Google" id="ProtNLM"/>
    </source>
</evidence>
<reference evidence="2" key="1">
    <citation type="journal article" date="2019" name="Int. J. Syst. Evol. Microbiol.">
        <title>The Global Catalogue of Microorganisms (GCM) 10K type strain sequencing project: providing services to taxonomists for standard genome sequencing and annotation.</title>
        <authorList>
            <consortium name="The Broad Institute Genomics Platform"/>
            <consortium name="The Broad Institute Genome Sequencing Center for Infectious Disease"/>
            <person name="Wu L."/>
            <person name="Ma J."/>
        </authorList>
    </citation>
    <scope>NUCLEOTIDE SEQUENCE [LARGE SCALE GENOMIC DNA]</scope>
    <source>
        <strain evidence="2">KCTC 52165</strain>
    </source>
</reference>
<sequence length="184" mass="20762">MANWLEDKPNGKKKEKQTDALSFDATMDSGLRVLGNVKLKGRFLHLSTNSAARAEKGTVLVRKALGDIVGTPLTEIRTVEQMMAERPLRDRGEATSEVPPEIAEQVVHQFMDRQYRETLDQPVGMLGNKTPRQAAESAAGRQKVAEWLKYLENQSAKQPDPADPMATYSFEWMWKELGVHDPRR</sequence>
<dbReference type="RefSeq" id="WP_378220233.1">
    <property type="nucleotide sequence ID" value="NZ_JBHRTK010000011.1"/>
</dbReference>
<protein>
    <recommendedName>
        <fullName evidence="3">DUF2384 domain-containing protein</fullName>
    </recommendedName>
</protein>